<evidence type="ECO:0000256" key="4">
    <source>
        <dbReference type="ARBA" id="ARBA00022801"/>
    </source>
</evidence>
<dbReference type="InterPro" id="IPR020428">
    <property type="entry name" value="PFA-DSPs"/>
</dbReference>
<comment type="catalytic activity">
    <reaction evidence="8">
        <text>1,5-bis(diphospho)-1D-myo-inositol 2,3,4,6-tetrakisphosphate + H2O = 1-diphospho-1D-myo-inositol 2,3,4,5,6-pentakisphosphate + phosphate + 2 H(+)</text>
        <dbReference type="Rhea" id="RHEA:79699"/>
        <dbReference type="ChEBI" id="CHEBI:15377"/>
        <dbReference type="ChEBI" id="CHEBI:15378"/>
        <dbReference type="ChEBI" id="CHEBI:43474"/>
        <dbReference type="ChEBI" id="CHEBI:74946"/>
        <dbReference type="ChEBI" id="CHEBI:77983"/>
        <dbReference type="EC" id="3.6.1.52"/>
    </reaction>
    <physiologicalReaction direction="left-to-right" evidence="8">
        <dbReference type="Rhea" id="RHEA:79700"/>
    </physiologicalReaction>
</comment>
<dbReference type="GO" id="GO:0005737">
    <property type="term" value="C:cytoplasm"/>
    <property type="evidence" value="ECO:0007669"/>
    <property type="project" value="UniProtKB-SubCell"/>
</dbReference>
<protein>
    <recommendedName>
        <fullName evidence="2">diphosphoinositol-polyphosphate diphosphatase</fullName>
        <ecNumber evidence="2">3.6.1.52</ecNumber>
    </recommendedName>
</protein>
<dbReference type="SUPFAM" id="SSF52799">
    <property type="entry name" value="(Phosphotyrosine protein) phosphatases II"/>
    <property type="match status" value="1"/>
</dbReference>
<comment type="catalytic activity">
    <reaction evidence="7">
        <text>3,5-bis(diphospho)-1D-myo-inositol 1,2,4,6-tetrakisphosphate + H2O = 3-diphospho-1D-myo-inositol 1,2,4,5,6-pentakisphosphate + phosphate + 2 H(+)</text>
        <dbReference type="Rhea" id="RHEA:56312"/>
        <dbReference type="ChEBI" id="CHEBI:15377"/>
        <dbReference type="ChEBI" id="CHEBI:15378"/>
        <dbReference type="ChEBI" id="CHEBI:43474"/>
        <dbReference type="ChEBI" id="CHEBI:140372"/>
        <dbReference type="ChEBI" id="CHEBI:140374"/>
        <dbReference type="EC" id="3.6.1.52"/>
    </reaction>
    <physiologicalReaction direction="left-to-right" evidence="7">
        <dbReference type="Rhea" id="RHEA:56313"/>
    </physiologicalReaction>
</comment>
<reference evidence="12 13" key="1">
    <citation type="journal article" date="2024" name="Science">
        <title>Giant polyketide synthase enzymes in the biosynthesis of giant marine polyether toxins.</title>
        <authorList>
            <person name="Fallon T.R."/>
            <person name="Shende V.V."/>
            <person name="Wierzbicki I.H."/>
            <person name="Pendleton A.L."/>
            <person name="Watervoot N.F."/>
            <person name="Auber R.P."/>
            <person name="Gonzalez D.J."/>
            <person name="Wisecaver J.H."/>
            <person name="Moore B.S."/>
        </authorList>
    </citation>
    <scope>NUCLEOTIDE SEQUENCE [LARGE SCALE GENOMIC DNA]</scope>
    <source>
        <strain evidence="12 13">12B1</strain>
    </source>
</reference>
<dbReference type="PROSITE" id="PS50054">
    <property type="entry name" value="TYR_PHOSPHATASE_DUAL"/>
    <property type="match status" value="1"/>
</dbReference>
<dbReference type="Proteomes" id="UP001515480">
    <property type="component" value="Unassembled WGS sequence"/>
</dbReference>
<evidence type="ECO:0000256" key="1">
    <source>
        <dbReference type="ARBA" id="ARBA00004496"/>
    </source>
</evidence>
<evidence type="ECO:0000256" key="7">
    <source>
        <dbReference type="ARBA" id="ARBA00047562"/>
    </source>
</evidence>
<dbReference type="InterPro" id="IPR004861">
    <property type="entry name" value="Siw14-like"/>
</dbReference>
<dbReference type="Gene3D" id="3.90.190.10">
    <property type="entry name" value="Protein tyrosine phosphatase superfamily"/>
    <property type="match status" value="1"/>
</dbReference>
<evidence type="ECO:0000313" key="13">
    <source>
        <dbReference type="Proteomes" id="UP001515480"/>
    </source>
</evidence>
<dbReference type="Pfam" id="PF03162">
    <property type="entry name" value="Y_phosphatase2"/>
    <property type="match status" value="1"/>
</dbReference>
<keyword evidence="4" id="KW-0378">Hydrolase</keyword>
<evidence type="ECO:0000256" key="9">
    <source>
        <dbReference type="ARBA" id="ARBA00048424"/>
    </source>
</evidence>
<gene>
    <name evidence="11" type="ORF">AB1Y20_017279</name>
    <name evidence="12" type="ORF">AB1Y20_017288</name>
</gene>
<dbReference type="FunFam" id="3.90.190.10:FF:000035">
    <property type="entry name" value="Tyrosine phosphatase, putative"/>
    <property type="match status" value="1"/>
</dbReference>
<evidence type="ECO:0000256" key="5">
    <source>
        <dbReference type="ARBA" id="ARBA00044949"/>
    </source>
</evidence>
<dbReference type="PROSITE" id="PS00383">
    <property type="entry name" value="TYR_PHOSPHATASE_1"/>
    <property type="match status" value="1"/>
</dbReference>
<comment type="similarity">
    <text evidence="5">Belongs to the protein-tyrosine phosphatase family. Atypical dual-specificity phosphatase Siw14-like subfamily.</text>
</comment>
<evidence type="ECO:0000313" key="12">
    <source>
        <dbReference type="EMBL" id="KAL1522296.1"/>
    </source>
</evidence>
<dbReference type="InterPro" id="IPR016130">
    <property type="entry name" value="Tyr_Pase_AS"/>
</dbReference>
<comment type="catalytic activity">
    <reaction evidence="6">
        <text>5-diphospho-1D-myo-inositol 1,2,3,4,6-pentakisphosphate + H2O = 1D-myo-inositol hexakisphosphate + phosphate + H(+)</text>
        <dbReference type="Rhea" id="RHEA:22384"/>
        <dbReference type="ChEBI" id="CHEBI:15377"/>
        <dbReference type="ChEBI" id="CHEBI:15378"/>
        <dbReference type="ChEBI" id="CHEBI:43474"/>
        <dbReference type="ChEBI" id="CHEBI:58130"/>
        <dbReference type="ChEBI" id="CHEBI:58628"/>
        <dbReference type="EC" id="3.6.1.52"/>
    </reaction>
    <physiologicalReaction direction="left-to-right" evidence="6">
        <dbReference type="Rhea" id="RHEA:22385"/>
    </physiologicalReaction>
</comment>
<evidence type="ECO:0000256" key="2">
    <source>
        <dbReference type="ARBA" id="ARBA00012527"/>
    </source>
</evidence>
<keyword evidence="13" id="KW-1185">Reference proteome</keyword>
<keyword evidence="3" id="KW-0963">Cytoplasm</keyword>
<dbReference type="GO" id="GO:0008486">
    <property type="term" value="F:diphosphoinositol-polyphosphate diphosphatase activity"/>
    <property type="evidence" value="ECO:0007669"/>
    <property type="project" value="UniProtKB-EC"/>
</dbReference>
<feature type="domain" description="Tyrosine-protein phosphatase" evidence="10">
    <location>
        <begin position="11"/>
        <end position="160"/>
    </location>
</feature>
<accession>A0AB34JLN1</accession>
<evidence type="ECO:0000256" key="8">
    <source>
        <dbReference type="ARBA" id="ARBA00047927"/>
    </source>
</evidence>
<dbReference type="PANTHER" id="PTHR31126">
    <property type="entry name" value="TYROSINE-PROTEIN PHOSPHATASE"/>
    <property type="match status" value="1"/>
</dbReference>
<sequence>MAASAVSPPDNFAMVWKGVYRSAFPSKKNFEFLKRLRLRTVVFMCPEEYPESHLAFFAQFGIQMLQFGVLGNKEPFDEIPVPVMCAALRAVLDESNLPLLIHCNQGKHRTGCVVGCLRKVHHWSLVSIFEEYRRFAGVKARVHDEQFIERFPSSRVHEIGVDAVVPTPAPSEPSATPLIQQSRALSIDGHPKSVFPRSKSMDETLDKADSPLPAIDPNVGAVGARKARSFSVDSFPKSVRIKDFMMTKSFDDLDTIRQAGLRSERNAQLPRSQSGGRLAELGVERSASIEQAGRYVFRVGTKQATGTAVSDG</sequence>
<proteinExistence type="inferred from homology"/>
<dbReference type="AlphaFoldDB" id="A0AB34JLN1"/>
<dbReference type="InterPro" id="IPR029021">
    <property type="entry name" value="Prot-tyrosine_phosphatase-like"/>
</dbReference>
<evidence type="ECO:0000259" key="10">
    <source>
        <dbReference type="PROSITE" id="PS50054"/>
    </source>
</evidence>
<dbReference type="EMBL" id="JBGBPQ010000006">
    <property type="protein sequence ID" value="KAL1522296.1"/>
    <property type="molecule type" value="Genomic_DNA"/>
</dbReference>
<name>A0AB34JLN1_PRYPA</name>
<evidence type="ECO:0000256" key="3">
    <source>
        <dbReference type="ARBA" id="ARBA00022490"/>
    </source>
</evidence>
<dbReference type="PRINTS" id="PR01911">
    <property type="entry name" value="PFDSPHPHTASE"/>
</dbReference>
<comment type="caution">
    <text evidence="12">The sequence shown here is derived from an EMBL/GenBank/DDBJ whole genome shotgun (WGS) entry which is preliminary data.</text>
</comment>
<dbReference type="EMBL" id="JBGBPQ010000006">
    <property type="protein sequence ID" value="KAL1522286.1"/>
    <property type="molecule type" value="Genomic_DNA"/>
</dbReference>
<comment type="catalytic activity">
    <reaction evidence="9">
        <text>6-diphospho-1D-myo-inositol pentakisphosphate + H2O = 1D-myo-inositol hexakisphosphate + phosphate + H(+)</text>
        <dbReference type="Rhea" id="RHEA:79703"/>
        <dbReference type="ChEBI" id="CHEBI:15377"/>
        <dbReference type="ChEBI" id="CHEBI:15378"/>
        <dbReference type="ChEBI" id="CHEBI:43474"/>
        <dbReference type="ChEBI" id="CHEBI:58130"/>
        <dbReference type="ChEBI" id="CHEBI:230534"/>
        <dbReference type="EC" id="3.6.1.52"/>
    </reaction>
    <physiologicalReaction direction="left-to-right" evidence="9">
        <dbReference type="Rhea" id="RHEA:79704"/>
    </physiologicalReaction>
</comment>
<dbReference type="EC" id="3.6.1.52" evidence="2"/>
<dbReference type="CDD" id="cd14528">
    <property type="entry name" value="PFA-DSP_Siw14"/>
    <property type="match status" value="1"/>
</dbReference>
<comment type="subcellular location">
    <subcellularLocation>
        <location evidence="1">Cytoplasm</location>
    </subcellularLocation>
</comment>
<dbReference type="GO" id="GO:0016791">
    <property type="term" value="F:phosphatase activity"/>
    <property type="evidence" value="ECO:0007669"/>
    <property type="project" value="InterPro"/>
</dbReference>
<evidence type="ECO:0000256" key="6">
    <source>
        <dbReference type="ARBA" id="ARBA00047342"/>
    </source>
</evidence>
<organism evidence="12 13">
    <name type="scientific">Prymnesium parvum</name>
    <name type="common">Toxic golden alga</name>
    <dbReference type="NCBI Taxonomy" id="97485"/>
    <lineage>
        <taxon>Eukaryota</taxon>
        <taxon>Haptista</taxon>
        <taxon>Haptophyta</taxon>
        <taxon>Prymnesiophyceae</taxon>
        <taxon>Prymnesiales</taxon>
        <taxon>Prymnesiaceae</taxon>
        <taxon>Prymnesium</taxon>
    </lineage>
</organism>
<evidence type="ECO:0000313" key="11">
    <source>
        <dbReference type="EMBL" id="KAL1522286.1"/>
    </source>
</evidence>
<dbReference type="PANTHER" id="PTHR31126:SF48">
    <property type="entry name" value="INOSITOL PHOSPHATASE SIW14"/>
    <property type="match status" value="1"/>
</dbReference>
<dbReference type="InterPro" id="IPR020422">
    <property type="entry name" value="TYR_PHOSPHATASE_DUAL_dom"/>
</dbReference>